<evidence type="ECO:0000313" key="4">
    <source>
        <dbReference type="Proteomes" id="UP001221686"/>
    </source>
</evidence>
<reference evidence="3 4" key="1">
    <citation type="submission" date="2022-11" db="EMBL/GenBank/DDBJ databases">
        <title>Minimal conservation of predation-associated metabolite biosynthetic gene clusters underscores biosynthetic potential of Myxococcota including descriptions for ten novel species: Archangium lansinium sp. nov., Myxococcus landrumus sp. nov., Nannocystis bai.</title>
        <authorList>
            <person name="Ahearne A."/>
            <person name="Stevens C."/>
            <person name="Dowd S."/>
        </authorList>
    </citation>
    <scope>NUCLEOTIDE SEQUENCE [LARGE SCALE GENOMIC DNA]</scope>
    <source>
        <strain evidence="3 4">BB15-2</strain>
    </source>
</reference>
<proteinExistence type="predicted"/>
<keyword evidence="2" id="KW-0732">Signal</keyword>
<evidence type="ECO:0008006" key="5">
    <source>
        <dbReference type="Google" id="ProtNLM"/>
    </source>
</evidence>
<feature type="region of interest" description="Disordered" evidence="1">
    <location>
        <begin position="33"/>
        <end position="64"/>
    </location>
</feature>
<evidence type="ECO:0000313" key="3">
    <source>
        <dbReference type="EMBL" id="MDC0719555.1"/>
    </source>
</evidence>
<dbReference type="RefSeq" id="WP_272088062.1">
    <property type="nucleotide sequence ID" value="NZ_JAQNDL010000002.1"/>
</dbReference>
<evidence type="ECO:0000256" key="1">
    <source>
        <dbReference type="SAM" id="MobiDB-lite"/>
    </source>
</evidence>
<comment type="caution">
    <text evidence="3">The sequence shown here is derived from an EMBL/GenBank/DDBJ whole genome shotgun (WGS) entry which is preliminary data.</text>
</comment>
<feature type="chain" id="PRO_5046782626" description="Outer membrane protein beta-barrel domain-containing protein" evidence="2">
    <location>
        <begin position="30"/>
        <end position="235"/>
    </location>
</feature>
<dbReference type="Proteomes" id="UP001221686">
    <property type="component" value="Unassembled WGS sequence"/>
</dbReference>
<feature type="signal peptide" evidence="2">
    <location>
        <begin position="1"/>
        <end position="29"/>
    </location>
</feature>
<name>A0ABT5E2B7_9BACT</name>
<gene>
    <name evidence="3" type="ORF">POL25_21800</name>
</gene>
<accession>A0ABT5E2B7</accession>
<feature type="compositionally biased region" description="Low complexity" evidence="1">
    <location>
        <begin position="36"/>
        <end position="58"/>
    </location>
</feature>
<organism evidence="3 4">
    <name type="scientific">Nannocystis bainbridge</name>
    <dbReference type="NCBI Taxonomy" id="2995303"/>
    <lineage>
        <taxon>Bacteria</taxon>
        <taxon>Pseudomonadati</taxon>
        <taxon>Myxococcota</taxon>
        <taxon>Polyangia</taxon>
        <taxon>Nannocystales</taxon>
        <taxon>Nannocystaceae</taxon>
        <taxon>Nannocystis</taxon>
    </lineage>
</organism>
<keyword evidence="4" id="KW-1185">Reference proteome</keyword>
<protein>
    <recommendedName>
        <fullName evidence="5">Outer membrane protein beta-barrel domain-containing protein</fullName>
    </recommendedName>
</protein>
<sequence>MPGSSLHGRAFTRVAVTVALSLAPALALAQEPATSEAVAEGPETPEAAEGPETVAAPAQPRPPAVEVETARRVRHNWYAGFGVGLGVGNLRRTEAGRNAVSVALLGHVRAGGRIRDNLLVGGLVSTTLGGARRGQGLLSILAEVIGYPVRGKGLVLQGALGLGTFLQGDVLRDIENPTAGITRTAVGLAFGVGLGYEFWLARRFNLGLMVRGDGMAAPELGLRAAGTFGLTFTWY</sequence>
<evidence type="ECO:0000256" key="2">
    <source>
        <dbReference type="SAM" id="SignalP"/>
    </source>
</evidence>
<dbReference type="EMBL" id="JAQNDL010000002">
    <property type="protein sequence ID" value="MDC0719555.1"/>
    <property type="molecule type" value="Genomic_DNA"/>
</dbReference>